<reference evidence="1" key="1">
    <citation type="journal article" date="2021" name="Sci. Rep.">
        <title>Diploid genomic architecture of Nitzschia inconspicua, an elite biomass production diatom.</title>
        <authorList>
            <person name="Oliver A."/>
            <person name="Podell S."/>
            <person name="Pinowska A."/>
            <person name="Traller J.C."/>
            <person name="Smith S.R."/>
            <person name="McClure R."/>
            <person name="Beliaev A."/>
            <person name="Bohutskyi P."/>
            <person name="Hill E.A."/>
            <person name="Rabines A."/>
            <person name="Zheng H."/>
            <person name="Allen L.Z."/>
            <person name="Kuo A."/>
            <person name="Grigoriev I.V."/>
            <person name="Allen A.E."/>
            <person name="Hazlebeck D."/>
            <person name="Allen E.E."/>
        </authorList>
    </citation>
    <scope>NUCLEOTIDE SEQUENCE</scope>
    <source>
        <strain evidence="1">Hildebrandi</strain>
    </source>
</reference>
<evidence type="ECO:0000313" key="2">
    <source>
        <dbReference type="EMBL" id="KAG7368863.1"/>
    </source>
</evidence>
<comment type="caution">
    <text evidence="1">The sequence shown here is derived from an EMBL/GenBank/DDBJ whole genome shotgun (WGS) entry which is preliminary data.</text>
</comment>
<dbReference type="Proteomes" id="UP000693970">
    <property type="component" value="Unassembled WGS sequence"/>
</dbReference>
<accession>A0A9K3P7C1</accession>
<reference evidence="1" key="2">
    <citation type="submission" date="2021-04" db="EMBL/GenBank/DDBJ databases">
        <authorList>
            <person name="Podell S."/>
        </authorList>
    </citation>
    <scope>NUCLEOTIDE SEQUENCE</scope>
    <source>
        <strain evidence="1">Hildebrandi</strain>
    </source>
</reference>
<protein>
    <submittedName>
        <fullName evidence="1">Uncharacterized protein</fullName>
    </submittedName>
</protein>
<organism evidence="1 3">
    <name type="scientific">Nitzschia inconspicua</name>
    <dbReference type="NCBI Taxonomy" id="303405"/>
    <lineage>
        <taxon>Eukaryota</taxon>
        <taxon>Sar</taxon>
        <taxon>Stramenopiles</taxon>
        <taxon>Ochrophyta</taxon>
        <taxon>Bacillariophyta</taxon>
        <taxon>Bacillariophyceae</taxon>
        <taxon>Bacillariophycidae</taxon>
        <taxon>Bacillariales</taxon>
        <taxon>Bacillariaceae</taxon>
        <taxon>Nitzschia</taxon>
    </lineage>
</organism>
<dbReference type="AlphaFoldDB" id="A0A9K3P7C1"/>
<evidence type="ECO:0000313" key="1">
    <source>
        <dbReference type="EMBL" id="KAG7337108.1"/>
    </source>
</evidence>
<dbReference type="EMBL" id="JAGRRH010000095">
    <property type="protein sequence ID" value="KAG7337108.1"/>
    <property type="molecule type" value="Genomic_DNA"/>
</dbReference>
<gene>
    <name evidence="1" type="ORF">IV203_011173</name>
    <name evidence="2" type="ORF">IV203_031606</name>
</gene>
<proteinExistence type="predicted"/>
<dbReference type="EMBL" id="JAGRRH010000006">
    <property type="protein sequence ID" value="KAG7368863.1"/>
    <property type="molecule type" value="Genomic_DNA"/>
</dbReference>
<evidence type="ECO:0000313" key="3">
    <source>
        <dbReference type="Proteomes" id="UP000693970"/>
    </source>
</evidence>
<name>A0A9K3P7C1_9STRA</name>
<sequence length="258" mass="29117">MSLNAYNRALFMLNRSATTAGSSNAPTSPVHPDELELDSQLQTAALVILDREKPENTMKAMVTVSVLRYFIMSNDSYKDKMKAVLSKLKLPMNKLLHLGRNVGPKILEFLQAESEDIRKLGNWNPSIMTAVIQQSFQRKRFANLLVTRMDNLFMLTPGLLLTHHKSSFDLLKQWQIFVNQDFGSSCRPDQQINEDPPVDSRPFIMHPKHASIHNMYCDWHGISPFADPQGGWLVGTKLMGTSGGMNSTQIIIHVHPES</sequence>
<keyword evidence="3" id="KW-1185">Reference proteome</keyword>